<sequence>MVNDGVAQRPPTYGPVTFLAALANILVVETAVWYFLPWFALAIVVLPFLLIDLAAAAILRSRPGVVGQIGQGMLIGLIAAPAALIVFLPGLLLAQAAGLV</sequence>
<feature type="transmembrane region" description="Helical" evidence="1">
    <location>
        <begin position="38"/>
        <end position="59"/>
    </location>
</feature>
<proteinExistence type="predicted"/>
<keyword evidence="1" id="KW-0472">Membrane</keyword>
<dbReference type="EMBL" id="AP023287">
    <property type="protein sequence ID" value="BCI51608.1"/>
    <property type="molecule type" value="Genomic_DNA"/>
</dbReference>
<dbReference type="Proteomes" id="UP000515734">
    <property type="component" value="Chromosome"/>
</dbReference>
<evidence type="ECO:0000313" key="3">
    <source>
        <dbReference type="Proteomes" id="UP000515734"/>
    </source>
</evidence>
<keyword evidence="1" id="KW-1133">Transmembrane helix</keyword>
<accession>A0A6S6P5M5</accession>
<keyword evidence="1" id="KW-0812">Transmembrane</keyword>
<reference evidence="2 3" key="1">
    <citation type="submission" date="2020-07" db="EMBL/GenBank/DDBJ databases">
        <title>Complete genome sequence of Mycolicibacterium litorale like strain isolated from cardiac implantable electronic device infection.</title>
        <authorList>
            <person name="Fukano H."/>
            <person name="Miyama H."/>
            <person name="Hoshino Y."/>
        </authorList>
    </citation>
    <scope>NUCLEOTIDE SEQUENCE [LARGE SCALE GENOMIC DNA]</scope>
    <source>
        <strain evidence="2 3">NIIDNTM18</strain>
    </source>
</reference>
<dbReference type="AlphaFoldDB" id="A0A6S6P5M5"/>
<organism evidence="2 3">
    <name type="scientific">Mycolicibacterium litorale</name>
    <dbReference type="NCBI Taxonomy" id="758802"/>
    <lineage>
        <taxon>Bacteria</taxon>
        <taxon>Bacillati</taxon>
        <taxon>Actinomycetota</taxon>
        <taxon>Actinomycetes</taxon>
        <taxon>Mycobacteriales</taxon>
        <taxon>Mycobacteriaceae</taxon>
        <taxon>Mycolicibacterium</taxon>
    </lineage>
</organism>
<name>A0A6S6P5M5_9MYCO</name>
<gene>
    <name evidence="2" type="ORF">NIIDNTM18_08860</name>
</gene>
<feature type="transmembrane region" description="Helical" evidence="1">
    <location>
        <begin position="12"/>
        <end position="32"/>
    </location>
</feature>
<feature type="transmembrane region" description="Helical" evidence="1">
    <location>
        <begin position="71"/>
        <end position="94"/>
    </location>
</feature>
<evidence type="ECO:0000256" key="1">
    <source>
        <dbReference type="SAM" id="Phobius"/>
    </source>
</evidence>
<protein>
    <submittedName>
        <fullName evidence="2">Uncharacterized protein</fullName>
    </submittedName>
</protein>
<evidence type="ECO:0000313" key="2">
    <source>
        <dbReference type="EMBL" id="BCI51608.1"/>
    </source>
</evidence>